<gene>
    <name evidence="2" type="ORF">L9F63_011723</name>
</gene>
<evidence type="ECO:0000313" key="2">
    <source>
        <dbReference type="EMBL" id="KAJ9597429.1"/>
    </source>
</evidence>
<evidence type="ECO:0000313" key="3">
    <source>
        <dbReference type="Proteomes" id="UP001233999"/>
    </source>
</evidence>
<feature type="compositionally biased region" description="Basic and acidic residues" evidence="1">
    <location>
        <begin position="515"/>
        <end position="529"/>
    </location>
</feature>
<feature type="compositionally biased region" description="Gly residues" evidence="1">
    <location>
        <begin position="49"/>
        <end position="59"/>
    </location>
</feature>
<feature type="non-terminal residue" evidence="2">
    <location>
        <position position="1084"/>
    </location>
</feature>
<feature type="non-terminal residue" evidence="2">
    <location>
        <position position="1"/>
    </location>
</feature>
<evidence type="ECO:0000256" key="1">
    <source>
        <dbReference type="SAM" id="MobiDB-lite"/>
    </source>
</evidence>
<dbReference type="InterPro" id="IPR024855">
    <property type="entry name" value="UNC79"/>
</dbReference>
<feature type="region of interest" description="Disordered" evidence="1">
    <location>
        <begin position="45"/>
        <end position="66"/>
    </location>
</feature>
<feature type="region of interest" description="Disordered" evidence="1">
    <location>
        <begin position="515"/>
        <end position="535"/>
    </location>
</feature>
<organism evidence="2 3">
    <name type="scientific">Diploptera punctata</name>
    <name type="common">Pacific beetle cockroach</name>
    <dbReference type="NCBI Taxonomy" id="6984"/>
    <lineage>
        <taxon>Eukaryota</taxon>
        <taxon>Metazoa</taxon>
        <taxon>Ecdysozoa</taxon>
        <taxon>Arthropoda</taxon>
        <taxon>Hexapoda</taxon>
        <taxon>Insecta</taxon>
        <taxon>Pterygota</taxon>
        <taxon>Neoptera</taxon>
        <taxon>Polyneoptera</taxon>
        <taxon>Dictyoptera</taxon>
        <taxon>Blattodea</taxon>
        <taxon>Blaberoidea</taxon>
        <taxon>Blaberidae</taxon>
        <taxon>Diplopterinae</taxon>
        <taxon>Diploptera</taxon>
    </lineage>
</organism>
<reference evidence="2" key="1">
    <citation type="journal article" date="2023" name="IScience">
        <title>Live-bearing cockroach genome reveals convergent evolutionary mechanisms linked to viviparity in insects and beyond.</title>
        <authorList>
            <person name="Fouks B."/>
            <person name="Harrison M.C."/>
            <person name="Mikhailova A.A."/>
            <person name="Marchal E."/>
            <person name="English S."/>
            <person name="Carruthers M."/>
            <person name="Jennings E.C."/>
            <person name="Chiamaka E.L."/>
            <person name="Frigard R.A."/>
            <person name="Pippel M."/>
            <person name="Attardo G.M."/>
            <person name="Benoit J.B."/>
            <person name="Bornberg-Bauer E."/>
            <person name="Tobe S.S."/>
        </authorList>
    </citation>
    <scope>NUCLEOTIDE SEQUENCE</scope>
    <source>
        <strain evidence="2">Stay&amp;Tobe</strain>
    </source>
</reference>
<feature type="compositionally biased region" description="Polar residues" evidence="1">
    <location>
        <begin position="436"/>
        <end position="453"/>
    </location>
</feature>
<proteinExistence type="predicted"/>
<dbReference type="Proteomes" id="UP001233999">
    <property type="component" value="Unassembled WGS sequence"/>
</dbReference>
<name>A0AAD8AE49_DIPPU</name>
<dbReference type="AlphaFoldDB" id="A0AAD8AE49"/>
<feature type="region of interest" description="Disordered" evidence="1">
    <location>
        <begin position="432"/>
        <end position="480"/>
    </location>
</feature>
<feature type="region of interest" description="Disordered" evidence="1">
    <location>
        <begin position="228"/>
        <end position="248"/>
    </location>
</feature>
<comment type="caution">
    <text evidence="2">The sequence shown here is derived from an EMBL/GenBank/DDBJ whole genome shotgun (WGS) entry which is preliminary data.</text>
</comment>
<dbReference type="PANTHER" id="PTHR21696">
    <property type="entry name" value="PROTEIN UNC-79 HOMOLOG"/>
    <property type="match status" value="1"/>
</dbReference>
<sequence>FTEHLVRVVSHIEYLYNKNCSTTYYKITMIEQIYVSQPSLGGDAEHSVGGAGSGGGGDGSSHVSVSTKAGKQNLILNRKLPESSYSIEVDETESELAAIPESPKSDSTLHGSAHESFEEMISINEACSLLTTEDHVASRPRTVKANSTTVTTHEPARVVVVENRPQVIEPHSVKPEPQRPKWFLGSEEETLQTSDSTSEKLGVKEGMKMMVASSLLSVSQPHTQRALTVTQNSTDTGSPTSSSSSTSRISAGAVASALPAVAVARTVGKDVDLKHLPSERDRSLEMWPENPQHGSPIPRPLGRQKRVLESPASYHPQQEYHHIQQQQLTPQLATPSIERLLPIGTTRLVPRNVKAEETYGSPESPLSKMDVMTVGSPVELDSENNASSEVTSTCSMTQLEIPMPERLLPIGSHTKEGMACLADKLRQALGVPATVDSPTGDTQRSAQDPQMKQESLDKPELQPPRASSPREDPYSSRGVSPRRLIKQAALDSPPPQLQGDSDEPHSSFYRAVHYDRKPTTGKPPEDHVRTQRQSRPRKVGLFASGPQQLADYPRRPGTWCGPRTLLDPETQQACHAEFDLKQSSFRIGDECVYERCSECGTIKEEYSDEELGLCIIILGTFIHREPALAAPLLPEILNVVAMVAMNASYPWQSETNVYLPGGATSVAHQFLRCVLHQLAPNGIFVQMFQTQAEDPKKTQFFRSVAQALLDFNELNPIAPLQLLLENLNSKKSLPSEMLSIVLPNVACYLDCLPLEAGLGPGSTTWNALLTQLETLFRRLVLILSSLDDMEPLLRIMVSVLKVPWITYEALLDPFSKVLSHSIQNYVIKYHYIVELCYLCTRNFVRDREKLILTRMVVFELVQALKFKTSIPDSNFLMLINFILQDSGGSLPMNVVMEDSPPLFQDLNISYTTSAVECMRQHMGDTLEFLSDFHTLSKLKSYCKGMTVGLNEDTLGGVIKSGIAQYLALEITRGNNRDRAVARYLPWLFNAPSNSVSGPKEFIDCVGYIRLLSWLLLGSLTHTALHGGASHSTHNTSQVHSQPIPQEASCHIADHIQVILTGFAEQSKASVLHMSSLFHAFILCQ</sequence>
<dbReference type="PANTHER" id="PTHR21696:SF2">
    <property type="entry name" value="PROTEIN UNC-79 HOMOLOG"/>
    <property type="match status" value="1"/>
</dbReference>
<reference evidence="2" key="2">
    <citation type="submission" date="2023-05" db="EMBL/GenBank/DDBJ databases">
        <authorList>
            <person name="Fouks B."/>
        </authorList>
    </citation>
    <scope>NUCLEOTIDE SEQUENCE</scope>
    <source>
        <strain evidence="2">Stay&amp;Tobe</strain>
        <tissue evidence="2">Testes</tissue>
    </source>
</reference>
<protein>
    <submittedName>
        <fullName evidence="2">Uncharacterized protein</fullName>
    </submittedName>
</protein>
<accession>A0AAD8AE49</accession>
<feature type="region of interest" description="Disordered" evidence="1">
    <location>
        <begin position="282"/>
        <end position="302"/>
    </location>
</feature>
<keyword evidence="3" id="KW-1185">Reference proteome</keyword>
<dbReference type="EMBL" id="JASPKZ010001610">
    <property type="protein sequence ID" value="KAJ9597429.1"/>
    <property type="molecule type" value="Genomic_DNA"/>
</dbReference>
<feature type="compositionally biased region" description="Low complexity" evidence="1">
    <location>
        <begin position="233"/>
        <end position="248"/>
    </location>
</feature>